<dbReference type="InParanoid" id="A9WFT3"/>
<dbReference type="RefSeq" id="WP_012258087.1">
    <property type="nucleotide sequence ID" value="NC_010175.1"/>
</dbReference>
<name>A9WFT3_CHLAA</name>
<proteinExistence type="predicted"/>
<keyword evidence="1" id="KW-0175">Coiled coil</keyword>
<organism evidence="2 3">
    <name type="scientific">Chloroflexus aurantiacus (strain ATCC 29366 / DSM 635 / J-10-fl)</name>
    <dbReference type="NCBI Taxonomy" id="324602"/>
    <lineage>
        <taxon>Bacteria</taxon>
        <taxon>Bacillati</taxon>
        <taxon>Chloroflexota</taxon>
        <taxon>Chloroflexia</taxon>
        <taxon>Chloroflexales</taxon>
        <taxon>Chloroflexineae</taxon>
        <taxon>Chloroflexaceae</taxon>
        <taxon>Chloroflexus</taxon>
    </lineage>
</organism>
<keyword evidence="3" id="KW-1185">Reference proteome</keyword>
<dbReference type="PATRIC" id="fig|324602.8.peg.2521"/>
<dbReference type="EnsemblBacteria" id="ABY35433">
    <property type="protein sequence ID" value="ABY35433"/>
    <property type="gene ID" value="Caur_2224"/>
</dbReference>
<dbReference type="EMBL" id="CP000909">
    <property type="protein sequence ID" value="ABY35433.1"/>
    <property type="molecule type" value="Genomic_DNA"/>
</dbReference>
<gene>
    <name evidence="2" type="ordered locus">Caur_2224</name>
</gene>
<accession>A9WFT3</accession>
<dbReference type="KEGG" id="cau:Caur_2224"/>
<dbReference type="eggNOG" id="ENOG5030T5Z">
    <property type="taxonomic scope" value="Bacteria"/>
</dbReference>
<evidence type="ECO:0008006" key="4">
    <source>
        <dbReference type="Google" id="ProtNLM"/>
    </source>
</evidence>
<feature type="coiled-coil region" evidence="1">
    <location>
        <begin position="9"/>
        <end position="46"/>
    </location>
</feature>
<dbReference type="AlphaFoldDB" id="A9WFT3"/>
<sequence length="99" mass="11351">MTPVEQRLREQLEEQIRLNEWLYEQLERQRALNAELRRAVADLARAFQESLASAVEAGEAGDLAAVRRLTRANQQHWQHYLQQIVAAANRLATNDADKG</sequence>
<dbReference type="Proteomes" id="UP000002008">
    <property type="component" value="Chromosome"/>
</dbReference>
<dbReference type="HOGENOM" id="CLU_2341660_0_0_0"/>
<evidence type="ECO:0000313" key="2">
    <source>
        <dbReference type="EMBL" id="ABY35433.1"/>
    </source>
</evidence>
<protein>
    <recommendedName>
        <fullName evidence="4">DUF2203 domain-containing protein</fullName>
    </recommendedName>
</protein>
<reference evidence="3" key="1">
    <citation type="journal article" date="2011" name="BMC Genomics">
        <title>Complete genome sequence of the filamentous anoxygenic phototrophic bacterium Chloroflexus aurantiacus.</title>
        <authorList>
            <person name="Tang K.H."/>
            <person name="Barry K."/>
            <person name="Chertkov O."/>
            <person name="Dalin E."/>
            <person name="Han C.S."/>
            <person name="Hauser L.J."/>
            <person name="Honchak B.M."/>
            <person name="Karbach L.E."/>
            <person name="Land M.L."/>
            <person name="Lapidus A."/>
            <person name="Larimer F.W."/>
            <person name="Mikhailova N."/>
            <person name="Pitluck S."/>
            <person name="Pierson B.K."/>
            <person name="Blankenship R.E."/>
        </authorList>
    </citation>
    <scope>NUCLEOTIDE SEQUENCE [LARGE SCALE GENOMIC DNA]</scope>
    <source>
        <strain evidence="3">ATCC 29366 / DSM 635 / J-10-fl</strain>
    </source>
</reference>
<evidence type="ECO:0000256" key="1">
    <source>
        <dbReference type="SAM" id="Coils"/>
    </source>
</evidence>
<evidence type="ECO:0000313" key="3">
    <source>
        <dbReference type="Proteomes" id="UP000002008"/>
    </source>
</evidence>